<protein>
    <recommendedName>
        <fullName evidence="4">Secreted protein</fullName>
    </recommendedName>
</protein>
<proteinExistence type="predicted"/>
<sequence precursor="true">MRQYSLILSLIAALLVCPLNCLHADGLACASTLQKGDQPVSPGCVCCQEVKSGQEDAVPAPTESNPCDCDCANCVCEGATVVNQTLSLHDLPMLASVPGWTLKSDVLISSFISENGFEYHSLAFLNQAGDERAHAALQTWLI</sequence>
<dbReference type="OrthoDB" id="288963at2"/>
<feature type="chain" id="PRO_5022089387" description="Secreted protein" evidence="1">
    <location>
        <begin position="24"/>
        <end position="142"/>
    </location>
</feature>
<reference evidence="2 3" key="1">
    <citation type="submission" date="2019-02" db="EMBL/GenBank/DDBJ databases">
        <title>Deep-cultivation of Planctomycetes and their phenomic and genomic characterization uncovers novel biology.</title>
        <authorList>
            <person name="Wiegand S."/>
            <person name="Jogler M."/>
            <person name="Boedeker C."/>
            <person name="Pinto D."/>
            <person name="Vollmers J."/>
            <person name="Rivas-Marin E."/>
            <person name="Kohn T."/>
            <person name="Peeters S.H."/>
            <person name="Heuer A."/>
            <person name="Rast P."/>
            <person name="Oberbeckmann S."/>
            <person name="Bunk B."/>
            <person name="Jeske O."/>
            <person name="Meyerdierks A."/>
            <person name="Storesund J.E."/>
            <person name="Kallscheuer N."/>
            <person name="Luecker S."/>
            <person name="Lage O.M."/>
            <person name="Pohl T."/>
            <person name="Merkel B.J."/>
            <person name="Hornburger P."/>
            <person name="Mueller R.-W."/>
            <person name="Bruemmer F."/>
            <person name="Labrenz M."/>
            <person name="Spormann A.M."/>
            <person name="Op den Camp H."/>
            <person name="Overmann J."/>
            <person name="Amann R."/>
            <person name="Jetten M.S.M."/>
            <person name="Mascher T."/>
            <person name="Medema M.H."/>
            <person name="Devos D.P."/>
            <person name="Kaster A.-K."/>
            <person name="Ovreas L."/>
            <person name="Rohde M."/>
            <person name="Galperin M.Y."/>
            <person name="Jogler C."/>
        </authorList>
    </citation>
    <scope>NUCLEOTIDE SEQUENCE [LARGE SCALE GENOMIC DNA]</scope>
    <source>
        <strain evidence="2 3">Pla110</strain>
    </source>
</reference>
<dbReference type="AlphaFoldDB" id="A0A518CSW9"/>
<dbReference type="RefSeq" id="WP_144998398.1">
    <property type="nucleotide sequence ID" value="NZ_CP036281.1"/>
</dbReference>
<evidence type="ECO:0008006" key="4">
    <source>
        <dbReference type="Google" id="ProtNLM"/>
    </source>
</evidence>
<keyword evidence="1" id="KW-0732">Signal</keyword>
<dbReference type="EMBL" id="CP036281">
    <property type="protein sequence ID" value="QDU82320.1"/>
    <property type="molecule type" value="Genomic_DNA"/>
</dbReference>
<evidence type="ECO:0000313" key="3">
    <source>
        <dbReference type="Proteomes" id="UP000317178"/>
    </source>
</evidence>
<evidence type="ECO:0000256" key="1">
    <source>
        <dbReference type="SAM" id="SignalP"/>
    </source>
</evidence>
<accession>A0A518CSW9</accession>
<dbReference type="KEGG" id="plon:Pla110_40750"/>
<organism evidence="2 3">
    <name type="scientific">Polystyrenella longa</name>
    <dbReference type="NCBI Taxonomy" id="2528007"/>
    <lineage>
        <taxon>Bacteria</taxon>
        <taxon>Pseudomonadati</taxon>
        <taxon>Planctomycetota</taxon>
        <taxon>Planctomycetia</taxon>
        <taxon>Planctomycetales</taxon>
        <taxon>Planctomycetaceae</taxon>
        <taxon>Polystyrenella</taxon>
    </lineage>
</organism>
<keyword evidence="3" id="KW-1185">Reference proteome</keyword>
<gene>
    <name evidence="2" type="ORF">Pla110_40750</name>
</gene>
<name>A0A518CSW9_9PLAN</name>
<dbReference type="Proteomes" id="UP000317178">
    <property type="component" value="Chromosome"/>
</dbReference>
<feature type="signal peptide" evidence="1">
    <location>
        <begin position="1"/>
        <end position="23"/>
    </location>
</feature>
<evidence type="ECO:0000313" key="2">
    <source>
        <dbReference type="EMBL" id="QDU82320.1"/>
    </source>
</evidence>